<dbReference type="Gene3D" id="3.90.550.10">
    <property type="entry name" value="Spore Coat Polysaccharide Biosynthesis Protein SpsA, Chain A"/>
    <property type="match status" value="1"/>
</dbReference>
<name>A0ABS1TKC2_9BACI</name>
<dbReference type="SUPFAM" id="SSF53448">
    <property type="entry name" value="Nucleotide-diphospho-sugar transferases"/>
    <property type="match status" value="1"/>
</dbReference>
<dbReference type="Pfam" id="PF13641">
    <property type="entry name" value="Glyco_tranf_2_3"/>
    <property type="match status" value="1"/>
</dbReference>
<organism evidence="2 3">
    <name type="scientific">Neobacillus paridis</name>
    <dbReference type="NCBI Taxonomy" id="2803862"/>
    <lineage>
        <taxon>Bacteria</taxon>
        <taxon>Bacillati</taxon>
        <taxon>Bacillota</taxon>
        <taxon>Bacilli</taxon>
        <taxon>Bacillales</taxon>
        <taxon>Bacillaceae</taxon>
        <taxon>Neobacillus</taxon>
    </lineage>
</organism>
<sequence>ASFGSRQVSAENSQVLDGVGDVYHVTGLAWRRGYGEIQAQQYLQQSRIFAPCAAAALYRRDALLLVGKFDEDYFCYMEDVDLGFRLRLAGFSALYIPDAVVRHVGSAFTGVRSAFSVYHGHRNMVWTFIKNVPGILLWILIPGHLLLNLVMVLMLGLRGQGGIALKAKKDAFHGLHKMWRKRTEIQHMRVAGIWEIFKAMDKSILLGR</sequence>
<proteinExistence type="predicted"/>
<evidence type="ECO:0000256" key="1">
    <source>
        <dbReference type="SAM" id="Phobius"/>
    </source>
</evidence>
<dbReference type="InterPro" id="IPR029044">
    <property type="entry name" value="Nucleotide-diphossugar_trans"/>
</dbReference>
<evidence type="ECO:0000313" key="2">
    <source>
        <dbReference type="EMBL" id="MBL4951770.1"/>
    </source>
</evidence>
<keyword evidence="1" id="KW-0472">Membrane</keyword>
<gene>
    <name evidence="2" type="ORF">JK635_05890</name>
</gene>
<dbReference type="PANTHER" id="PTHR43179">
    <property type="entry name" value="RHAMNOSYLTRANSFERASE WBBL"/>
    <property type="match status" value="1"/>
</dbReference>
<dbReference type="Proteomes" id="UP000623967">
    <property type="component" value="Unassembled WGS sequence"/>
</dbReference>
<protein>
    <submittedName>
        <fullName evidence="2">Glycosyltransferase family 2 protein</fullName>
    </submittedName>
</protein>
<keyword evidence="1" id="KW-0812">Transmembrane</keyword>
<dbReference type="RefSeq" id="WP_202653059.1">
    <property type="nucleotide sequence ID" value="NZ_JAESWB010000071.1"/>
</dbReference>
<accession>A0ABS1TKC2</accession>
<dbReference type="PANTHER" id="PTHR43179:SF11">
    <property type="entry name" value="GLYCOSYL TRANSFERASE"/>
    <property type="match status" value="1"/>
</dbReference>
<keyword evidence="1" id="KW-1133">Transmembrane helix</keyword>
<feature type="transmembrane region" description="Helical" evidence="1">
    <location>
        <begin position="135"/>
        <end position="157"/>
    </location>
</feature>
<comment type="caution">
    <text evidence="2">The sequence shown here is derived from an EMBL/GenBank/DDBJ whole genome shotgun (WGS) entry which is preliminary data.</text>
</comment>
<feature type="non-terminal residue" evidence="2">
    <location>
        <position position="1"/>
    </location>
</feature>
<evidence type="ECO:0000313" key="3">
    <source>
        <dbReference type="Proteomes" id="UP000623967"/>
    </source>
</evidence>
<reference evidence="2 3" key="1">
    <citation type="submission" date="2021-01" db="EMBL/GenBank/DDBJ databases">
        <title>Genome public.</title>
        <authorList>
            <person name="Liu C."/>
            <person name="Sun Q."/>
        </authorList>
    </citation>
    <scope>NUCLEOTIDE SEQUENCE [LARGE SCALE GENOMIC DNA]</scope>
    <source>
        <strain evidence="2 3">YIM B02564</strain>
    </source>
</reference>
<keyword evidence="3" id="KW-1185">Reference proteome</keyword>
<dbReference type="EMBL" id="JAESWB010000071">
    <property type="protein sequence ID" value="MBL4951770.1"/>
    <property type="molecule type" value="Genomic_DNA"/>
</dbReference>